<evidence type="ECO:0000259" key="3">
    <source>
        <dbReference type="PROSITE" id="PS50056"/>
    </source>
</evidence>
<dbReference type="InterPro" id="IPR000242">
    <property type="entry name" value="PTP_cat"/>
</dbReference>
<dbReference type="SMART" id="SM00404">
    <property type="entry name" value="PTPc_motif"/>
    <property type="match status" value="1"/>
</dbReference>
<dbReference type="AlphaFoldDB" id="A0A5J4N7U4"/>
<protein>
    <submittedName>
        <fullName evidence="4">Uncharacterized protein</fullName>
    </submittedName>
</protein>
<dbReference type="InterPro" id="IPR003595">
    <property type="entry name" value="Tyr_Pase_cat"/>
</dbReference>
<feature type="region of interest" description="Disordered" evidence="1">
    <location>
        <begin position="37"/>
        <end position="74"/>
    </location>
</feature>
<organism evidence="4 5">
    <name type="scientific">Paragonimus westermani</name>
    <dbReference type="NCBI Taxonomy" id="34504"/>
    <lineage>
        <taxon>Eukaryota</taxon>
        <taxon>Metazoa</taxon>
        <taxon>Spiralia</taxon>
        <taxon>Lophotrochozoa</taxon>
        <taxon>Platyhelminthes</taxon>
        <taxon>Trematoda</taxon>
        <taxon>Digenea</taxon>
        <taxon>Plagiorchiida</taxon>
        <taxon>Troglotremata</taxon>
        <taxon>Troglotrematidae</taxon>
        <taxon>Paragonimus</taxon>
    </lineage>
</organism>
<dbReference type="SUPFAM" id="SSF52799">
    <property type="entry name" value="(Phosphotyrosine protein) phosphatases II"/>
    <property type="match status" value="1"/>
</dbReference>
<dbReference type="PRINTS" id="PR00700">
    <property type="entry name" value="PRTYPHPHTASE"/>
</dbReference>
<dbReference type="Pfam" id="PF00102">
    <property type="entry name" value="Y_phosphatase"/>
    <property type="match status" value="2"/>
</dbReference>
<feature type="domain" description="Tyrosine-protein phosphatase" evidence="2">
    <location>
        <begin position="31"/>
        <end position="398"/>
    </location>
</feature>
<dbReference type="Proteomes" id="UP000324629">
    <property type="component" value="Unassembled WGS sequence"/>
</dbReference>
<evidence type="ECO:0000313" key="4">
    <source>
        <dbReference type="EMBL" id="KAA3671614.1"/>
    </source>
</evidence>
<dbReference type="InterPro" id="IPR029021">
    <property type="entry name" value="Prot-tyrosine_phosphatase-like"/>
</dbReference>
<dbReference type="PANTHER" id="PTHR19134:SF559">
    <property type="entry name" value="TYROSINE-PROTEIN PHOSPHATASE DOMAIN-CONTAINING PROTEIN"/>
    <property type="match status" value="1"/>
</dbReference>
<dbReference type="PANTHER" id="PTHR19134">
    <property type="entry name" value="RECEPTOR-TYPE TYROSINE-PROTEIN PHOSPHATASE"/>
    <property type="match status" value="1"/>
</dbReference>
<evidence type="ECO:0000256" key="1">
    <source>
        <dbReference type="SAM" id="MobiDB-lite"/>
    </source>
</evidence>
<reference evidence="4 5" key="1">
    <citation type="journal article" date="2019" name="Gigascience">
        <title>Whole-genome sequence of the oriental lung fluke Paragonimus westermani.</title>
        <authorList>
            <person name="Oey H."/>
            <person name="Zakrzewski M."/>
            <person name="Narain K."/>
            <person name="Devi K.R."/>
            <person name="Agatsuma T."/>
            <person name="Nawaratna S."/>
            <person name="Gobert G.N."/>
            <person name="Jones M.K."/>
            <person name="Ragan M.A."/>
            <person name="McManus D.P."/>
            <person name="Krause L."/>
        </authorList>
    </citation>
    <scope>NUCLEOTIDE SEQUENCE [LARGE SCALE GENOMIC DNA]</scope>
    <source>
        <strain evidence="4 5">IND2009</strain>
    </source>
</reference>
<keyword evidence="5" id="KW-1185">Reference proteome</keyword>
<dbReference type="PROSITE" id="PS50056">
    <property type="entry name" value="TYR_PHOSPHATASE_2"/>
    <property type="match status" value="1"/>
</dbReference>
<dbReference type="Gene3D" id="3.90.190.10">
    <property type="entry name" value="Protein tyrosine phosphatase superfamily"/>
    <property type="match status" value="1"/>
</dbReference>
<feature type="domain" description="Tyrosine specific protein phosphatases" evidence="3">
    <location>
        <begin position="230"/>
        <end position="389"/>
    </location>
</feature>
<dbReference type="InterPro" id="IPR000387">
    <property type="entry name" value="Tyr_Pase_dom"/>
</dbReference>
<accession>A0A5J4N7U4</accession>
<feature type="compositionally biased region" description="Polar residues" evidence="1">
    <location>
        <begin position="48"/>
        <end position="62"/>
    </location>
</feature>
<sequence>IFNYFYSNPKFCVCLFIPVDHNYAHLLKPWRLVDINPPGTDEPDSESDSNGPLEQISMSEKQCTPAGESVQSEEFGEEKLVASDYVNASLIPGRAPGVAYCLVGGNLLPRTYIAAQAPVQHTMALFWQMVWDHRVQLVVALTRLTESGKDKCVQYWPGPSGETPSDTSTRASNTLRLGHLRIKLLRIESNPTYVKRKFILRNALSKDDQSQTVTQLHMLKWPDFSAPTERDFRSLLQAYWTERLCCTSFDAPVLVHCSAGIGRTGTFICLDQLCRQIRYYLQPSFPPPNPPTSGSKTEEPVYVNLNEYTTEAKSVVTVGNRAVDNDIPGEDAVTSGRQALLRNSDSRSAPRRRRFGLGRRKMHCIDVYKTVLWLRSNRAFMVQSEEQYLFIYRFLSFFIQETYDSGHSFQFTPALESKLTKWEYMIRSRRTLADGEGADGRK</sequence>
<dbReference type="EMBL" id="QNGE01006102">
    <property type="protein sequence ID" value="KAA3671614.1"/>
    <property type="molecule type" value="Genomic_DNA"/>
</dbReference>
<dbReference type="GO" id="GO:0004725">
    <property type="term" value="F:protein tyrosine phosphatase activity"/>
    <property type="evidence" value="ECO:0007669"/>
    <property type="project" value="InterPro"/>
</dbReference>
<dbReference type="InterPro" id="IPR016130">
    <property type="entry name" value="Tyr_Pase_AS"/>
</dbReference>
<evidence type="ECO:0000313" key="5">
    <source>
        <dbReference type="Proteomes" id="UP000324629"/>
    </source>
</evidence>
<dbReference type="InterPro" id="IPR050348">
    <property type="entry name" value="Protein-Tyr_Phosphatase"/>
</dbReference>
<dbReference type="PROSITE" id="PS00383">
    <property type="entry name" value="TYR_PHOSPHATASE_1"/>
    <property type="match status" value="1"/>
</dbReference>
<dbReference type="SMART" id="SM00194">
    <property type="entry name" value="PTPc"/>
    <property type="match status" value="1"/>
</dbReference>
<feature type="non-terminal residue" evidence="4">
    <location>
        <position position="1"/>
    </location>
</feature>
<evidence type="ECO:0000259" key="2">
    <source>
        <dbReference type="PROSITE" id="PS50055"/>
    </source>
</evidence>
<name>A0A5J4N7U4_9TREM</name>
<comment type="caution">
    <text evidence="4">The sequence shown here is derived from an EMBL/GenBank/DDBJ whole genome shotgun (WGS) entry which is preliminary data.</text>
</comment>
<gene>
    <name evidence="4" type="ORF">DEA37_0002354</name>
</gene>
<proteinExistence type="predicted"/>
<dbReference type="CDD" id="cd00047">
    <property type="entry name" value="PTPc"/>
    <property type="match status" value="1"/>
</dbReference>
<dbReference type="PROSITE" id="PS50055">
    <property type="entry name" value="TYR_PHOSPHATASE_PTP"/>
    <property type="match status" value="1"/>
</dbReference>